<gene>
    <name evidence="1" type="ORF">DPMN_052089</name>
</gene>
<organism evidence="1 2">
    <name type="scientific">Dreissena polymorpha</name>
    <name type="common">Zebra mussel</name>
    <name type="synonym">Mytilus polymorpha</name>
    <dbReference type="NCBI Taxonomy" id="45954"/>
    <lineage>
        <taxon>Eukaryota</taxon>
        <taxon>Metazoa</taxon>
        <taxon>Spiralia</taxon>
        <taxon>Lophotrochozoa</taxon>
        <taxon>Mollusca</taxon>
        <taxon>Bivalvia</taxon>
        <taxon>Autobranchia</taxon>
        <taxon>Heteroconchia</taxon>
        <taxon>Euheterodonta</taxon>
        <taxon>Imparidentia</taxon>
        <taxon>Neoheterodontei</taxon>
        <taxon>Myida</taxon>
        <taxon>Dreissenoidea</taxon>
        <taxon>Dreissenidae</taxon>
        <taxon>Dreissena</taxon>
    </lineage>
</organism>
<reference evidence="1" key="1">
    <citation type="journal article" date="2019" name="bioRxiv">
        <title>The Genome of the Zebra Mussel, Dreissena polymorpha: A Resource for Invasive Species Research.</title>
        <authorList>
            <person name="McCartney M.A."/>
            <person name="Auch B."/>
            <person name="Kono T."/>
            <person name="Mallez S."/>
            <person name="Zhang Y."/>
            <person name="Obille A."/>
            <person name="Becker A."/>
            <person name="Abrahante J.E."/>
            <person name="Garbe J."/>
            <person name="Badalamenti J.P."/>
            <person name="Herman A."/>
            <person name="Mangelson H."/>
            <person name="Liachko I."/>
            <person name="Sullivan S."/>
            <person name="Sone E.D."/>
            <person name="Koren S."/>
            <person name="Silverstein K.A.T."/>
            <person name="Beckman K.B."/>
            <person name="Gohl D.M."/>
        </authorList>
    </citation>
    <scope>NUCLEOTIDE SEQUENCE</scope>
    <source>
        <strain evidence="1">Duluth1</strain>
        <tissue evidence="1">Whole animal</tissue>
    </source>
</reference>
<reference evidence="1" key="2">
    <citation type="submission" date="2020-11" db="EMBL/GenBank/DDBJ databases">
        <authorList>
            <person name="McCartney M.A."/>
            <person name="Auch B."/>
            <person name="Kono T."/>
            <person name="Mallez S."/>
            <person name="Becker A."/>
            <person name="Gohl D.M."/>
            <person name="Silverstein K.A.T."/>
            <person name="Koren S."/>
            <person name="Bechman K.B."/>
            <person name="Herman A."/>
            <person name="Abrahante J.E."/>
            <person name="Garbe J."/>
        </authorList>
    </citation>
    <scope>NUCLEOTIDE SEQUENCE</scope>
    <source>
        <strain evidence="1">Duluth1</strain>
        <tissue evidence="1">Whole animal</tissue>
    </source>
</reference>
<comment type="caution">
    <text evidence="1">The sequence shown here is derived from an EMBL/GenBank/DDBJ whole genome shotgun (WGS) entry which is preliminary data.</text>
</comment>
<dbReference type="AlphaFoldDB" id="A0A9D4CL93"/>
<dbReference type="EMBL" id="JAIWYP010000012">
    <property type="protein sequence ID" value="KAH3726231.1"/>
    <property type="molecule type" value="Genomic_DNA"/>
</dbReference>
<dbReference type="Proteomes" id="UP000828390">
    <property type="component" value="Unassembled WGS sequence"/>
</dbReference>
<evidence type="ECO:0000313" key="2">
    <source>
        <dbReference type="Proteomes" id="UP000828390"/>
    </source>
</evidence>
<protein>
    <submittedName>
        <fullName evidence="1">Uncharacterized protein</fullName>
    </submittedName>
</protein>
<sequence length="55" mass="6138">MIHHGEEPSGGHYTLYLEYLGGLIPLLKGKRASKLRPDFIIFDPKIKATGLGMRT</sequence>
<evidence type="ECO:0000313" key="1">
    <source>
        <dbReference type="EMBL" id="KAH3726231.1"/>
    </source>
</evidence>
<accession>A0A9D4CL93</accession>
<proteinExistence type="predicted"/>
<name>A0A9D4CL93_DREPO</name>
<keyword evidence="2" id="KW-1185">Reference proteome</keyword>